<dbReference type="EMBL" id="VSSQ01012930">
    <property type="protein sequence ID" value="MPM50354.1"/>
    <property type="molecule type" value="Genomic_DNA"/>
</dbReference>
<comment type="caution">
    <text evidence="1">The sequence shown here is derived from an EMBL/GenBank/DDBJ whole genome shotgun (WGS) entry which is preliminary data.</text>
</comment>
<sequence length="79" mass="8556">MAEGGRGQIRVGHIILFHQGKGLKRVLDGLDLARIGLFSLPGRVFKHLCLRERQDIAVILPAVKPLGVSQDDVYIGGIG</sequence>
<protein>
    <submittedName>
        <fullName evidence="1">Uncharacterized protein</fullName>
    </submittedName>
</protein>
<proteinExistence type="predicted"/>
<organism evidence="1">
    <name type="scientific">bioreactor metagenome</name>
    <dbReference type="NCBI Taxonomy" id="1076179"/>
    <lineage>
        <taxon>unclassified sequences</taxon>
        <taxon>metagenomes</taxon>
        <taxon>ecological metagenomes</taxon>
    </lineage>
</organism>
<dbReference type="AlphaFoldDB" id="A0A645AL10"/>
<reference evidence="1" key="1">
    <citation type="submission" date="2019-08" db="EMBL/GenBank/DDBJ databases">
        <authorList>
            <person name="Kucharzyk K."/>
            <person name="Murdoch R.W."/>
            <person name="Higgins S."/>
            <person name="Loffler F."/>
        </authorList>
    </citation>
    <scope>NUCLEOTIDE SEQUENCE</scope>
</reference>
<evidence type="ECO:0000313" key="1">
    <source>
        <dbReference type="EMBL" id="MPM50354.1"/>
    </source>
</evidence>
<accession>A0A645AL10</accession>
<gene>
    <name evidence="1" type="ORF">SDC9_97093</name>
</gene>
<name>A0A645AL10_9ZZZZ</name>